<protein>
    <submittedName>
        <fullName evidence="1">Uncharacterized protein</fullName>
    </submittedName>
</protein>
<keyword evidence="2" id="KW-1185">Reference proteome</keyword>
<accession>A0ABR6VRK4</accession>
<dbReference type="RefSeq" id="WP_186636296.1">
    <property type="nucleotide sequence ID" value="NZ_JACOAF010000021.1"/>
</dbReference>
<evidence type="ECO:0000313" key="1">
    <source>
        <dbReference type="EMBL" id="MBC3539836.1"/>
    </source>
</evidence>
<proteinExistence type="predicted"/>
<name>A0ABR6VRK4_9BACT</name>
<sequence length="75" mass="8441">MEQRVITVLSRVEYPKPGNNQMSSNDTTHQIAQFLNNGFKIQSVSTQLRSGIDEGTRQNAILATTYLLIREDSQS</sequence>
<dbReference type="EMBL" id="JACOAF010000021">
    <property type="protein sequence ID" value="MBC3539836.1"/>
    <property type="molecule type" value="Genomic_DNA"/>
</dbReference>
<dbReference type="Proteomes" id="UP000659698">
    <property type="component" value="Unassembled WGS sequence"/>
</dbReference>
<evidence type="ECO:0000313" key="2">
    <source>
        <dbReference type="Proteomes" id="UP000659698"/>
    </source>
</evidence>
<organism evidence="1 2">
    <name type="scientific">Rufibacter sediminis</name>
    <dbReference type="NCBI Taxonomy" id="2762756"/>
    <lineage>
        <taxon>Bacteria</taxon>
        <taxon>Pseudomonadati</taxon>
        <taxon>Bacteroidota</taxon>
        <taxon>Cytophagia</taxon>
        <taxon>Cytophagales</taxon>
        <taxon>Hymenobacteraceae</taxon>
        <taxon>Rufibacter</taxon>
    </lineage>
</organism>
<reference evidence="1 2" key="1">
    <citation type="journal article" date="2019" name="Int. J. Syst. Evol. Microbiol.">
        <title>Rufibacter sediminis sp. nov., isolated from freshwater lake sediment.</title>
        <authorList>
            <person name="Qu J.H."/>
            <person name="Zhang L.J."/>
            <person name="Fu Y.H."/>
            <person name="Li H.F."/>
        </authorList>
    </citation>
    <scope>NUCLEOTIDE SEQUENCE [LARGE SCALE GENOMIC DNA]</scope>
    <source>
        <strain evidence="1 2">H-1</strain>
    </source>
</reference>
<gene>
    <name evidence="1" type="ORF">H7U12_09090</name>
</gene>
<comment type="caution">
    <text evidence="1">The sequence shown here is derived from an EMBL/GenBank/DDBJ whole genome shotgun (WGS) entry which is preliminary data.</text>
</comment>